<evidence type="ECO:0000313" key="1">
    <source>
        <dbReference type="EMBL" id="CAI9969757.1"/>
    </source>
</evidence>
<comment type="caution">
    <text evidence="1">The sequence shown here is derived from an EMBL/GenBank/DDBJ whole genome shotgun (WGS) entry which is preliminary data.</text>
</comment>
<dbReference type="Proteomes" id="UP001642409">
    <property type="component" value="Unassembled WGS sequence"/>
</dbReference>
<protein>
    <submittedName>
        <fullName evidence="2">Hypothetical_protein</fullName>
    </submittedName>
</protein>
<keyword evidence="3" id="KW-1185">Reference proteome</keyword>
<dbReference type="AlphaFoldDB" id="A0AA86R5I6"/>
<evidence type="ECO:0000313" key="3">
    <source>
        <dbReference type="Proteomes" id="UP001642409"/>
    </source>
</evidence>
<evidence type="ECO:0000313" key="2">
    <source>
        <dbReference type="EMBL" id="CAL5999662.1"/>
    </source>
</evidence>
<organism evidence="1">
    <name type="scientific">Hexamita inflata</name>
    <dbReference type="NCBI Taxonomy" id="28002"/>
    <lineage>
        <taxon>Eukaryota</taxon>
        <taxon>Metamonada</taxon>
        <taxon>Diplomonadida</taxon>
        <taxon>Hexamitidae</taxon>
        <taxon>Hexamitinae</taxon>
        <taxon>Hexamita</taxon>
    </lineage>
</organism>
<reference evidence="1" key="1">
    <citation type="submission" date="2023-06" db="EMBL/GenBank/DDBJ databases">
        <authorList>
            <person name="Kurt Z."/>
        </authorList>
    </citation>
    <scope>NUCLEOTIDE SEQUENCE</scope>
</reference>
<accession>A0AA86R5I6</accession>
<name>A0AA86R5I6_9EUKA</name>
<gene>
    <name evidence="2" type="ORF">HINF_LOCUS16321</name>
    <name evidence="1" type="ORF">HINF_LOCUS57402</name>
</gene>
<sequence>MEPVQTFQLQFSKKLEHIDPNNTQILRYNNVYRTPLRKKVHNFQMYIKVIECIPNTQLVIYDKNNIQRLDGGDYYNINANTEYVLCHCLYVGDEYTLTFNNPVSFVWIPEFDEEVVQTMWYRFESYFKDIIVQRRGFQYPINVYSYNLQDISQEVQVTAPTGVVFVKQPTKQNSLDKPQLYYNPQYPEDPYLVQLHSKLVVTAIVGDCGRIKYNNMIGWVNIRYVTYFGDQGMCECLECMKGKSSQFKSFKSQVHPEKQMNSIIDDYILRQVFERYMKCDCQNCQCVRNFNVKMYESDPVKAFTKYFYKKQGQCLKNVYKDIQNILETKNIIKTTKQITQRFIKLMNDTKTQIPDSIFDQLKDLVNNKCVRNNITLDQFREILINILEEYQLNEIYNIQNVRDNIKNYFTRMPTETGLQQVQQNNDYEQISSNQQQRNAEIVDNIRKIVEELYYPSYRDLISSGFNYEALYEILDDEK</sequence>
<reference evidence="2 3" key="2">
    <citation type="submission" date="2024-07" db="EMBL/GenBank/DDBJ databases">
        <authorList>
            <person name="Akdeniz Z."/>
        </authorList>
    </citation>
    <scope>NUCLEOTIDE SEQUENCE [LARGE SCALE GENOMIC DNA]</scope>
</reference>
<dbReference type="EMBL" id="CATOUU010001064">
    <property type="protein sequence ID" value="CAI9969757.1"/>
    <property type="molecule type" value="Genomic_DNA"/>
</dbReference>
<proteinExistence type="predicted"/>
<dbReference type="EMBL" id="CAXDID020000040">
    <property type="protein sequence ID" value="CAL5999662.1"/>
    <property type="molecule type" value="Genomic_DNA"/>
</dbReference>